<dbReference type="SMART" id="SM00998">
    <property type="entry name" value="ADSL_C"/>
    <property type="match status" value="1"/>
</dbReference>
<sequence>MAGSVFDSALLARLFPTGDAGRLFGDSAQIRAMLLVEGALAKAQGGLGVIPETSAQAIARAAMEVQIDPGQLAPATGDNGVCIPALVAAFRAAMQAPEHAQYIHWGATSQDIIDTGLMLRLRQALTLAETGTRAVLTPLAALARTHAETPMAARTWGQEATPTSFGAVAAGWGAPLLALLHELPALRQSCLLVSLSGAAGTASALGPKAAETRAALAEGLGLGDPGRSWHTDRTPVLRIADWLGRITLALGKLGEDVAALRQSGIAQLAPAGGASSTMPQKQNPVDAAALVALARTGAGLSATLQGAAMQRQQRDGAAWFTEWMCLPQIVLGAAAALDIAARLCSGLQPDPARMAAPLQAGTGLIHAEALSFALAATMPRAQAQAAVKALCGEAQDSGTPLARLAARDWPDLDLTAIFDPAAQMGQAPADARAFAAGVAALPAPRT</sequence>
<dbReference type="GO" id="GO:0016829">
    <property type="term" value="F:lyase activity"/>
    <property type="evidence" value="ECO:0007669"/>
    <property type="project" value="UniProtKB-KW"/>
</dbReference>
<keyword evidence="4" id="KW-1185">Reference proteome</keyword>
<dbReference type="InterPro" id="IPR022761">
    <property type="entry name" value="Fumarate_lyase_N"/>
</dbReference>
<name>A0A2S0MQW2_9RHOB</name>
<dbReference type="PANTHER" id="PTHR43172">
    <property type="entry name" value="ADENYLOSUCCINATE LYASE"/>
    <property type="match status" value="1"/>
</dbReference>
<protein>
    <submittedName>
        <fullName evidence="3">Adenylosuccinate lyase family protein</fullName>
    </submittedName>
</protein>
<dbReference type="AlphaFoldDB" id="A0A2S0MQW2"/>
<dbReference type="InterPro" id="IPR019468">
    <property type="entry name" value="AdenyloSucc_lyase_C"/>
</dbReference>
<dbReference type="SUPFAM" id="SSF48557">
    <property type="entry name" value="L-aspartase-like"/>
    <property type="match status" value="1"/>
</dbReference>
<dbReference type="RefSeq" id="WP_106472456.1">
    <property type="nucleotide sequence ID" value="NZ_CP027665.1"/>
</dbReference>
<dbReference type="InterPro" id="IPR008948">
    <property type="entry name" value="L-Aspartase-like"/>
</dbReference>
<dbReference type="PRINTS" id="PR00145">
    <property type="entry name" value="ARGSUCLYASE"/>
</dbReference>
<proteinExistence type="inferred from homology"/>
<accession>A0A2S0MQW2</accession>
<feature type="domain" description="Adenylosuccinate lyase C-terminal" evidence="2">
    <location>
        <begin position="362"/>
        <end position="435"/>
    </location>
</feature>
<reference evidence="4" key="1">
    <citation type="submission" date="2018-03" db="EMBL/GenBank/DDBJ databases">
        <title>Genomic analysis of the strain SH-1 isolated from shrimp intestine.</title>
        <authorList>
            <person name="Kim Y.-S."/>
            <person name="Kim S.-E."/>
            <person name="Kim K.-H."/>
        </authorList>
    </citation>
    <scope>NUCLEOTIDE SEQUENCE [LARGE SCALE GENOMIC DNA]</scope>
    <source>
        <strain evidence="4">SH-1</strain>
    </source>
</reference>
<evidence type="ECO:0000256" key="1">
    <source>
        <dbReference type="ARBA" id="ARBA00034772"/>
    </source>
</evidence>
<evidence type="ECO:0000313" key="4">
    <source>
        <dbReference type="Proteomes" id="UP000237655"/>
    </source>
</evidence>
<keyword evidence="3" id="KW-0456">Lyase</keyword>
<dbReference type="InterPro" id="IPR000362">
    <property type="entry name" value="Fumarate_lyase_fam"/>
</dbReference>
<dbReference type="EMBL" id="CP027665">
    <property type="protein sequence ID" value="AVO38141.1"/>
    <property type="molecule type" value="Genomic_DNA"/>
</dbReference>
<organism evidence="3 4">
    <name type="scientific">Pukyongiella litopenaei</name>
    <dbReference type="NCBI Taxonomy" id="2605946"/>
    <lineage>
        <taxon>Bacteria</taxon>
        <taxon>Pseudomonadati</taxon>
        <taxon>Pseudomonadota</taxon>
        <taxon>Alphaproteobacteria</taxon>
        <taxon>Rhodobacterales</taxon>
        <taxon>Paracoccaceae</taxon>
        <taxon>Pukyongiella</taxon>
    </lineage>
</organism>
<dbReference type="Gene3D" id="1.10.40.30">
    <property type="entry name" value="Fumarase/aspartase (C-terminal domain)"/>
    <property type="match status" value="1"/>
</dbReference>
<dbReference type="Gene3D" id="1.20.200.10">
    <property type="entry name" value="Fumarase/aspartase (Central domain)"/>
    <property type="match status" value="1"/>
</dbReference>
<dbReference type="PANTHER" id="PTHR43172:SF2">
    <property type="entry name" value="ADENYLOSUCCINATE LYASE C-TERMINAL DOMAIN-CONTAINING PROTEIN"/>
    <property type="match status" value="1"/>
</dbReference>
<dbReference type="Pfam" id="PF00206">
    <property type="entry name" value="Lyase_1"/>
    <property type="match status" value="1"/>
</dbReference>
<evidence type="ECO:0000259" key="2">
    <source>
        <dbReference type="SMART" id="SM00998"/>
    </source>
</evidence>
<evidence type="ECO:0000313" key="3">
    <source>
        <dbReference type="EMBL" id="AVO38141.1"/>
    </source>
</evidence>
<dbReference type="CDD" id="cd01597">
    <property type="entry name" value="pCLME"/>
    <property type="match status" value="1"/>
</dbReference>
<gene>
    <name evidence="3" type="ORF">C6Y53_10770</name>
</gene>
<dbReference type="PRINTS" id="PR00149">
    <property type="entry name" value="FUMRATELYASE"/>
</dbReference>
<dbReference type="Proteomes" id="UP000237655">
    <property type="component" value="Chromosome"/>
</dbReference>
<dbReference type="KEGG" id="thas:C6Y53_10770"/>
<comment type="similarity">
    <text evidence="1">Belongs to the class-II fumarase/aspartase family.</text>
</comment>